<dbReference type="STRING" id="85968.GCA_900073015_03250"/>
<accession>A0A2G5PE73</accession>
<dbReference type="GO" id="GO:0004540">
    <property type="term" value="F:RNA nuclease activity"/>
    <property type="evidence" value="ECO:0007669"/>
    <property type="project" value="InterPro"/>
</dbReference>
<dbReference type="EMBL" id="PDCN02000004">
    <property type="protein sequence ID" value="PIB76619.1"/>
    <property type="molecule type" value="Genomic_DNA"/>
</dbReference>
<dbReference type="PANTHER" id="PTHR33653:SF1">
    <property type="entry name" value="RIBONUCLEASE VAPC2"/>
    <property type="match status" value="1"/>
</dbReference>
<dbReference type="OrthoDB" id="5185254at2"/>
<dbReference type="InterPro" id="IPR050556">
    <property type="entry name" value="Type_II_TA_system_RNase"/>
</dbReference>
<keyword evidence="4 8" id="KW-0479">Metal-binding</keyword>
<organism evidence="10 11">
    <name type="scientific">Mycolicibacterium brumae</name>
    <dbReference type="NCBI Taxonomy" id="85968"/>
    <lineage>
        <taxon>Bacteria</taxon>
        <taxon>Bacillati</taxon>
        <taxon>Actinomycetota</taxon>
        <taxon>Actinomycetes</taxon>
        <taxon>Mycobacteriales</taxon>
        <taxon>Mycobacteriaceae</taxon>
        <taxon>Mycolicibacterium</taxon>
    </lineage>
</organism>
<comment type="similarity">
    <text evidence="7 8">Belongs to the PINc/VapC protein family.</text>
</comment>
<dbReference type="Gene3D" id="3.40.50.1010">
    <property type="entry name" value="5'-nuclease"/>
    <property type="match status" value="1"/>
</dbReference>
<evidence type="ECO:0000256" key="7">
    <source>
        <dbReference type="ARBA" id="ARBA00038093"/>
    </source>
</evidence>
<protein>
    <recommendedName>
        <fullName evidence="8">Ribonuclease VapC</fullName>
        <shortName evidence="8">RNase VapC</shortName>
        <ecNumber evidence="8">3.1.-.-</ecNumber>
    </recommendedName>
    <alternativeName>
        <fullName evidence="8">Toxin VapC</fullName>
    </alternativeName>
</protein>
<feature type="binding site" evidence="8">
    <location>
        <position position="94"/>
    </location>
    <ligand>
        <name>Mg(2+)</name>
        <dbReference type="ChEBI" id="CHEBI:18420"/>
    </ligand>
</feature>
<dbReference type="GO" id="GO:0000287">
    <property type="term" value="F:magnesium ion binding"/>
    <property type="evidence" value="ECO:0007669"/>
    <property type="project" value="UniProtKB-UniRule"/>
</dbReference>
<keyword evidence="5 8" id="KW-0378">Hydrolase</keyword>
<comment type="function">
    <text evidence="8">Toxic component of a toxin-antitoxin (TA) system. An RNase.</text>
</comment>
<dbReference type="GO" id="GO:0090729">
    <property type="term" value="F:toxin activity"/>
    <property type="evidence" value="ECO:0007669"/>
    <property type="project" value="UniProtKB-KW"/>
</dbReference>
<keyword evidence="6 8" id="KW-0460">Magnesium</keyword>
<feature type="domain" description="PIN" evidence="9">
    <location>
        <begin position="27"/>
        <end position="120"/>
    </location>
</feature>
<dbReference type="SUPFAM" id="SSF88723">
    <property type="entry name" value="PIN domain-like"/>
    <property type="match status" value="1"/>
</dbReference>
<evidence type="ECO:0000313" key="10">
    <source>
        <dbReference type="EMBL" id="PIB76619.1"/>
    </source>
</evidence>
<dbReference type="InterPro" id="IPR029060">
    <property type="entry name" value="PIN-like_dom_sf"/>
</dbReference>
<evidence type="ECO:0000256" key="2">
    <source>
        <dbReference type="ARBA" id="ARBA00022649"/>
    </source>
</evidence>
<dbReference type="InterPro" id="IPR022907">
    <property type="entry name" value="VapC_family"/>
</dbReference>
<proteinExistence type="inferred from homology"/>
<evidence type="ECO:0000256" key="8">
    <source>
        <dbReference type="HAMAP-Rule" id="MF_00265"/>
    </source>
</evidence>
<keyword evidence="2 8" id="KW-1277">Toxin-antitoxin system</keyword>
<dbReference type="AlphaFoldDB" id="A0A2G5PE73"/>
<feature type="binding site" evidence="8">
    <location>
        <position position="7"/>
    </location>
    <ligand>
        <name>Mg(2+)</name>
        <dbReference type="ChEBI" id="CHEBI:18420"/>
    </ligand>
</feature>
<dbReference type="RefSeq" id="WP_090591974.1">
    <property type="nucleotide sequence ID" value="NZ_CP104302.1"/>
</dbReference>
<evidence type="ECO:0000256" key="1">
    <source>
        <dbReference type="ARBA" id="ARBA00001946"/>
    </source>
</evidence>
<dbReference type="PANTHER" id="PTHR33653">
    <property type="entry name" value="RIBONUCLEASE VAPC2"/>
    <property type="match status" value="1"/>
</dbReference>
<keyword evidence="3 8" id="KW-0540">Nuclease</keyword>
<keyword evidence="8" id="KW-0800">Toxin</keyword>
<sequence length="131" mass="14996">MTQWILDKSAQVRLLAGASIPPEIDPADLVMCQMGELEWLYSTRSARDYDNQLHSLRQAYPVLEAPPDVFDRVSRLQRDLAHHHGMWHRTALPDLFIAETAIHHGAGVLHKDRDYARIAEVRSGFDARELE</sequence>
<dbReference type="GO" id="GO:0016787">
    <property type="term" value="F:hydrolase activity"/>
    <property type="evidence" value="ECO:0007669"/>
    <property type="project" value="UniProtKB-KW"/>
</dbReference>
<evidence type="ECO:0000256" key="4">
    <source>
        <dbReference type="ARBA" id="ARBA00022723"/>
    </source>
</evidence>
<evidence type="ECO:0000256" key="5">
    <source>
        <dbReference type="ARBA" id="ARBA00022801"/>
    </source>
</evidence>
<gene>
    <name evidence="8" type="primary">vapC</name>
    <name evidence="10" type="ORF">CQY22_005660</name>
</gene>
<dbReference type="Pfam" id="PF01850">
    <property type="entry name" value="PIN"/>
    <property type="match status" value="1"/>
</dbReference>
<evidence type="ECO:0000259" key="9">
    <source>
        <dbReference type="Pfam" id="PF01850"/>
    </source>
</evidence>
<evidence type="ECO:0000313" key="11">
    <source>
        <dbReference type="Proteomes" id="UP000230551"/>
    </source>
</evidence>
<dbReference type="EC" id="3.1.-.-" evidence="8"/>
<dbReference type="Proteomes" id="UP000230551">
    <property type="component" value="Unassembled WGS sequence"/>
</dbReference>
<comment type="caution">
    <text evidence="10">The sequence shown here is derived from an EMBL/GenBank/DDBJ whole genome shotgun (WGS) entry which is preliminary data.</text>
</comment>
<evidence type="ECO:0000256" key="3">
    <source>
        <dbReference type="ARBA" id="ARBA00022722"/>
    </source>
</evidence>
<evidence type="ECO:0000256" key="6">
    <source>
        <dbReference type="ARBA" id="ARBA00022842"/>
    </source>
</evidence>
<keyword evidence="11" id="KW-1185">Reference proteome</keyword>
<dbReference type="InterPro" id="IPR002716">
    <property type="entry name" value="PIN_dom"/>
</dbReference>
<name>A0A2G5PE73_9MYCO</name>
<comment type="cofactor">
    <cofactor evidence="1 8">
        <name>Mg(2+)</name>
        <dbReference type="ChEBI" id="CHEBI:18420"/>
    </cofactor>
</comment>
<dbReference type="HAMAP" id="MF_00265">
    <property type="entry name" value="VapC_Nob1"/>
    <property type="match status" value="1"/>
</dbReference>
<reference evidence="10 11" key="1">
    <citation type="journal article" date="2017" name="Infect. Genet. Evol.">
        <title>The new phylogeny of the genus Mycobacterium: The old and the news.</title>
        <authorList>
            <person name="Tortoli E."/>
            <person name="Fedrizzi T."/>
            <person name="Meehan C.J."/>
            <person name="Trovato A."/>
            <person name="Grottola A."/>
            <person name="Giacobazzi E."/>
            <person name="Serpini G.F."/>
            <person name="Tagliazucchi S."/>
            <person name="Fabio A."/>
            <person name="Bettua C."/>
            <person name="Bertorelli R."/>
            <person name="Frascaro F."/>
            <person name="De Sanctis V."/>
            <person name="Pecorari M."/>
            <person name="Jousson O."/>
            <person name="Segata N."/>
            <person name="Cirillo D.M."/>
        </authorList>
    </citation>
    <scope>NUCLEOTIDE SEQUENCE [LARGE SCALE GENOMIC DNA]</scope>
    <source>
        <strain evidence="10 11">CIP1034565</strain>
    </source>
</reference>